<dbReference type="Proteomes" id="UP000095280">
    <property type="component" value="Unplaced"/>
</dbReference>
<name>A0A1I8FNH2_9PLAT</name>
<dbReference type="AlphaFoldDB" id="A0A1I8FNH2"/>
<sequence>AWKPPGILRKGCQGHLAPGAAAHVPATRPPTKTAVATKRATSAAAANFVLIGYSTGSRDSYKCPIRSRGQEALRADGCRQRLCASAATRTTAWRWPSTSTGGLGVNAFKRRPLALASLTVFDNPDSDGATAARSCKRASGLVAVPLAPAAEIRLLLPAGAVRVRADARHIATGARAASRCGLRHQQAVADSDRQSTGGDGLVTSDGPGRPALAVPGRLDAIRGAQRSPAAAGAEGGSFFSAQLRLRQGRQLRRRQAASSPAWLTLEGLNPTAIDSEIRDLSDDSFARVPACRRRCFGTGHLILKQPGRILRHHGVAIATAASTESESCRTALANLRKIQRQVWSRIADSMLETESLLAYTREGLQVRAENLVCYGQRVQQRRRSFIRQAPASGGSSSAAGKAGGQPPVFGQQADWQRLQSPPQSNFNLHGNSAAANTAAAPASGSSSTADDGKHRIVVARQRAVSDELRRALALYQLYAALIKSSATIDRPDTLDSSASAAPAAEREHLKAQWRRGRGVRSELAAVGRIKELEAGSKSIHDSLQEPAQEVPAAGRANSQRSLSWRSMLYQDAESRKPTATEPFSLAVHRLPAQQQSALCCFHCSKQQVALP</sequence>
<proteinExistence type="predicted"/>
<feature type="compositionally biased region" description="Low complexity" evidence="1">
    <location>
        <begin position="430"/>
        <end position="449"/>
    </location>
</feature>
<accession>A0A1I8FNH2</accession>
<feature type="region of interest" description="Disordered" evidence="1">
    <location>
        <begin position="388"/>
        <end position="451"/>
    </location>
</feature>
<keyword evidence="2" id="KW-1185">Reference proteome</keyword>
<feature type="region of interest" description="Disordered" evidence="1">
    <location>
        <begin position="490"/>
        <end position="514"/>
    </location>
</feature>
<dbReference type="WBParaSite" id="maker-unitig_42226-snap-gene-0.2-mRNA-1">
    <property type="protein sequence ID" value="maker-unitig_42226-snap-gene-0.2-mRNA-1"/>
    <property type="gene ID" value="maker-unitig_42226-snap-gene-0.2"/>
</dbReference>
<protein>
    <submittedName>
        <fullName evidence="3">Protein kinase domain-containing protein</fullName>
    </submittedName>
</protein>
<evidence type="ECO:0000313" key="2">
    <source>
        <dbReference type="Proteomes" id="UP000095280"/>
    </source>
</evidence>
<reference evidence="3" key="1">
    <citation type="submission" date="2016-11" db="UniProtKB">
        <authorList>
            <consortium name="WormBaseParasite"/>
        </authorList>
    </citation>
    <scope>IDENTIFICATION</scope>
</reference>
<organism evidence="2 3">
    <name type="scientific">Macrostomum lignano</name>
    <dbReference type="NCBI Taxonomy" id="282301"/>
    <lineage>
        <taxon>Eukaryota</taxon>
        <taxon>Metazoa</taxon>
        <taxon>Spiralia</taxon>
        <taxon>Lophotrochozoa</taxon>
        <taxon>Platyhelminthes</taxon>
        <taxon>Rhabditophora</taxon>
        <taxon>Macrostomorpha</taxon>
        <taxon>Macrostomida</taxon>
        <taxon>Macrostomidae</taxon>
        <taxon>Macrostomum</taxon>
    </lineage>
</organism>
<feature type="compositionally biased region" description="Low complexity" evidence="1">
    <location>
        <begin position="389"/>
        <end position="400"/>
    </location>
</feature>
<feature type="region of interest" description="Disordered" evidence="1">
    <location>
        <begin position="182"/>
        <end position="212"/>
    </location>
</feature>
<evidence type="ECO:0000256" key="1">
    <source>
        <dbReference type="SAM" id="MobiDB-lite"/>
    </source>
</evidence>
<evidence type="ECO:0000313" key="3">
    <source>
        <dbReference type="WBParaSite" id="maker-unitig_42226-snap-gene-0.2-mRNA-1"/>
    </source>
</evidence>
<feature type="compositionally biased region" description="Polar residues" evidence="1">
    <location>
        <begin position="413"/>
        <end position="429"/>
    </location>
</feature>